<keyword evidence="3" id="KW-1185">Reference proteome</keyword>
<protein>
    <submittedName>
        <fullName evidence="2">GNAT family N-acetyltransferase</fullName>
    </submittedName>
</protein>
<gene>
    <name evidence="2" type="ORF">PRZ01_05805</name>
</gene>
<sequence>MLRFTRTAAATYAPGFLPAAPSSSTVSLTVAERASRATPARIPALALRLIKLGANDSHWLGPLCDVLIDSVHRGASLGFLAPLSRGAAEDYWRGVLAQLGPYLSLWIAVDDEGHVGPETGQTPRLHGTVQLAMCPLLNAHHRGEVRGLMVHSQSRGRGVASRLMTRLECTAQTSGRQLLVLETPAGSQAEAVYTHLDWQRAGEIPAHSTCAEGRLHNTALLFKRLNC</sequence>
<dbReference type="PROSITE" id="PS51186">
    <property type="entry name" value="GNAT"/>
    <property type="match status" value="1"/>
</dbReference>
<reference evidence="2 3" key="1">
    <citation type="submission" date="2022-10" db="EMBL/GenBank/DDBJ databases">
        <title>paucibacter sp. hw8 Genome sequencing.</title>
        <authorList>
            <person name="Park S."/>
        </authorList>
    </citation>
    <scope>NUCLEOTIDE SEQUENCE [LARGE SCALE GENOMIC DNA]</scope>
    <source>
        <strain evidence="3">hw8</strain>
    </source>
</reference>
<feature type="domain" description="N-acetyltransferase" evidence="1">
    <location>
        <begin position="66"/>
        <end position="226"/>
    </location>
</feature>
<dbReference type="InterPro" id="IPR000182">
    <property type="entry name" value="GNAT_dom"/>
</dbReference>
<dbReference type="EMBL" id="JAQQXS010000004">
    <property type="protein sequence ID" value="MDC8784701.1"/>
    <property type="molecule type" value="Genomic_DNA"/>
</dbReference>
<accession>A0ABT5KS52</accession>
<evidence type="ECO:0000259" key="1">
    <source>
        <dbReference type="PROSITE" id="PS51186"/>
    </source>
</evidence>
<dbReference type="SUPFAM" id="SSF55729">
    <property type="entry name" value="Acyl-CoA N-acyltransferases (Nat)"/>
    <property type="match status" value="1"/>
</dbReference>
<dbReference type="Pfam" id="PF00583">
    <property type="entry name" value="Acetyltransf_1"/>
    <property type="match status" value="1"/>
</dbReference>
<name>A0ABT5KS52_9BURK</name>
<evidence type="ECO:0000313" key="3">
    <source>
        <dbReference type="Proteomes" id="UP001219862"/>
    </source>
</evidence>
<comment type="caution">
    <text evidence="2">The sequence shown here is derived from an EMBL/GenBank/DDBJ whole genome shotgun (WGS) entry which is preliminary data.</text>
</comment>
<dbReference type="CDD" id="cd04301">
    <property type="entry name" value="NAT_SF"/>
    <property type="match status" value="1"/>
</dbReference>
<evidence type="ECO:0000313" key="2">
    <source>
        <dbReference type="EMBL" id="MDC8784701.1"/>
    </source>
</evidence>
<dbReference type="Gene3D" id="3.40.630.30">
    <property type="match status" value="1"/>
</dbReference>
<organism evidence="2 3">
    <name type="scientific">Roseateles koreensis</name>
    <dbReference type="NCBI Taxonomy" id="2987526"/>
    <lineage>
        <taxon>Bacteria</taxon>
        <taxon>Pseudomonadati</taxon>
        <taxon>Pseudomonadota</taxon>
        <taxon>Betaproteobacteria</taxon>
        <taxon>Burkholderiales</taxon>
        <taxon>Sphaerotilaceae</taxon>
        <taxon>Roseateles</taxon>
    </lineage>
</organism>
<proteinExistence type="predicted"/>
<dbReference type="RefSeq" id="WP_273595820.1">
    <property type="nucleotide sequence ID" value="NZ_JAQQXS010000004.1"/>
</dbReference>
<dbReference type="InterPro" id="IPR016181">
    <property type="entry name" value="Acyl_CoA_acyltransferase"/>
</dbReference>
<dbReference type="Proteomes" id="UP001219862">
    <property type="component" value="Unassembled WGS sequence"/>
</dbReference>